<sequence length="373" mass="42834">MGTKEIYDLLKRYREHQCTPEEEEQVMRWYDQFNDDVENLPEIPEGKLAQLWYFIHRRISNITQKRRVLVFSRYAAVIAILFIVGAGVFYFNETRKQEQPGLAKQDILPARGIAVLRLSDGREVPLDKVSIIRDKEGAMIKNDSLQILDYTLAEKRSELLYNTITVPAGGEYRVLLSDGSSVRLNSCSALTYPVAFAGDVREVKLTGEAYFDVAKSDKPFIVNTANIDVRVLGTSFNLSDYTADHEASVTLVAGKVSVRGRDEQKEFNITPGMRFEYNKENKQVKLEEVDPELYISWMLGIFKFEDMRLEDIMVKLNRWYDCSVAYEDSTLQNLRFTGAAEKDRSASYLLELIETITDVKFEINGKNILVEHK</sequence>
<dbReference type="Proteomes" id="UP000646484">
    <property type="component" value="Unassembled WGS sequence"/>
</dbReference>
<dbReference type="EMBL" id="JACOOH010000009">
    <property type="protein sequence ID" value="MBC5623180.1"/>
    <property type="molecule type" value="Genomic_DNA"/>
</dbReference>
<dbReference type="PANTHER" id="PTHR30273:SF2">
    <property type="entry name" value="PROTEIN FECR"/>
    <property type="match status" value="1"/>
</dbReference>
<comment type="caution">
    <text evidence="4">The sequence shown here is derived from an EMBL/GenBank/DDBJ whole genome shotgun (WGS) entry which is preliminary data.</text>
</comment>
<evidence type="ECO:0000259" key="2">
    <source>
        <dbReference type="Pfam" id="PF04773"/>
    </source>
</evidence>
<keyword evidence="1" id="KW-1133">Transmembrane helix</keyword>
<feature type="domain" description="FecR protein" evidence="2">
    <location>
        <begin position="163"/>
        <end position="256"/>
    </location>
</feature>
<gene>
    <name evidence="4" type="ORF">H8S64_18965</name>
</gene>
<dbReference type="RefSeq" id="WP_186978245.1">
    <property type="nucleotide sequence ID" value="NZ_JACOOH010000009.1"/>
</dbReference>
<keyword evidence="1" id="KW-0472">Membrane</keyword>
<protein>
    <submittedName>
        <fullName evidence="4">FecR domain-containing protein</fullName>
    </submittedName>
</protein>
<evidence type="ECO:0000256" key="1">
    <source>
        <dbReference type="SAM" id="Phobius"/>
    </source>
</evidence>
<feature type="domain" description="Protein FecR C-terminal" evidence="3">
    <location>
        <begin position="302"/>
        <end position="370"/>
    </location>
</feature>
<feature type="transmembrane region" description="Helical" evidence="1">
    <location>
        <begin position="68"/>
        <end position="91"/>
    </location>
</feature>
<dbReference type="InterPro" id="IPR012373">
    <property type="entry name" value="Ferrdict_sens_TM"/>
</dbReference>
<keyword evidence="5" id="KW-1185">Reference proteome</keyword>
<dbReference type="InterPro" id="IPR032508">
    <property type="entry name" value="FecR_C"/>
</dbReference>
<reference evidence="4 5" key="1">
    <citation type="submission" date="2020-08" db="EMBL/GenBank/DDBJ databases">
        <title>Genome public.</title>
        <authorList>
            <person name="Liu C."/>
            <person name="Sun Q."/>
        </authorList>
    </citation>
    <scope>NUCLEOTIDE SEQUENCE [LARGE SCALE GENOMIC DNA]</scope>
    <source>
        <strain evidence="4 5">NSJ-56</strain>
    </source>
</reference>
<dbReference type="Gene3D" id="2.60.120.1440">
    <property type="match status" value="1"/>
</dbReference>
<evidence type="ECO:0000313" key="4">
    <source>
        <dbReference type="EMBL" id="MBC5623180.1"/>
    </source>
</evidence>
<evidence type="ECO:0000259" key="3">
    <source>
        <dbReference type="Pfam" id="PF16344"/>
    </source>
</evidence>
<keyword evidence="1" id="KW-0812">Transmembrane</keyword>
<dbReference type="PIRSF" id="PIRSF018266">
    <property type="entry name" value="FecR"/>
    <property type="match status" value="1"/>
</dbReference>
<organism evidence="4 5">
    <name type="scientific">Butyricimonas hominis</name>
    <dbReference type="NCBI Taxonomy" id="2763032"/>
    <lineage>
        <taxon>Bacteria</taxon>
        <taxon>Pseudomonadati</taxon>
        <taxon>Bacteroidota</taxon>
        <taxon>Bacteroidia</taxon>
        <taxon>Bacteroidales</taxon>
        <taxon>Odoribacteraceae</taxon>
        <taxon>Butyricimonas</taxon>
    </lineage>
</organism>
<proteinExistence type="predicted"/>
<evidence type="ECO:0000313" key="5">
    <source>
        <dbReference type="Proteomes" id="UP000646484"/>
    </source>
</evidence>
<accession>A0ABR7D5G6</accession>
<dbReference type="Pfam" id="PF16344">
    <property type="entry name" value="FecR_C"/>
    <property type="match status" value="1"/>
</dbReference>
<name>A0ABR7D5G6_9BACT</name>
<dbReference type="InterPro" id="IPR006860">
    <property type="entry name" value="FecR"/>
</dbReference>
<dbReference type="PANTHER" id="PTHR30273">
    <property type="entry name" value="PERIPLASMIC SIGNAL SENSOR AND SIGMA FACTOR ACTIVATOR FECR-RELATED"/>
    <property type="match status" value="1"/>
</dbReference>
<dbReference type="Gene3D" id="3.55.50.30">
    <property type="match status" value="1"/>
</dbReference>
<dbReference type="Pfam" id="PF04773">
    <property type="entry name" value="FecR"/>
    <property type="match status" value="1"/>
</dbReference>